<comment type="pathway">
    <text evidence="1">Amino-acid biosynthesis; L-arginine biosynthesis; L-arginine from L-ornithine and carbamoyl phosphate: step 3/3.</text>
</comment>
<dbReference type="GO" id="GO:0005737">
    <property type="term" value="C:cytoplasm"/>
    <property type="evidence" value="ECO:0007669"/>
    <property type="project" value="UniProtKB-SubCell"/>
</dbReference>
<sequence length="524" mass="53985">MTEFRDNRTAKTTGDASDSTGDALGEGADGDAVGGTGSGATDGGTAVRGERFSGGPARGFLSSMAADERIFEADLAVDRAHVVMLAEQGIVGDDEAGQILQALNVVEVEEHKELPDGEDVHEAIESKVIAIAGDVGGKMHTARSRNDEVATCIRYRLREDVLAALDAVNDARAALVEVADAEGETLMPGYTHLQSAQPTTVGHWALSYAGALARDADRLLDAYERVNESPLGAAAFAGTPFDVDRDRTAELLGFAGLVENATDAVAARDHLVEVASALASVATHLSGLAEDLVIFANRGFVELDDAYSSTSSIMPQKKNPDTLELVRATAGDASAGLNGLLSTLKGLPRAYNRDLQSATPHVWSTVDAVTEATSVAAGAVATAEWPSEALAEAAGEGFSTATAVADVLAMADVPFRQAHEVLATASEQADGSAPSVDTIAAVVEDVLGESMETYVDEATVADALDPAANVAMRDSVGGPAPEAVASQVANAADALAADEEAVTGKRDALALAHETLQDEVSDYV</sequence>
<dbReference type="GO" id="GO:0004056">
    <property type="term" value="F:argininosuccinate lyase activity"/>
    <property type="evidence" value="ECO:0007669"/>
    <property type="project" value="UniProtKB-UniRule"/>
</dbReference>
<evidence type="ECO:0000313" key="7">
    <source>
        <dbReference type="Proteomes" id="UP001596395"/>
    </source>
</evidence>
<dbReference type="SUPFAM" id="SSF48557">
    <property type="entry name" value="L-aspartase-like"/>
    <property type="match status" value="1"/>
</dbReference>
<gene>
    <name evidence="1 6" type="primary">argH</name>
    <name evidence="6" type="ORF">ACFQGB_07380</name>
</gene>
<comment type="caution">
    <text evidence="6">The sequence shown here is derived from an EMBL/GenBank/DDBJ whole genome shotgun (WGS) entry which is preliminary data.</text>
</comment>
<dbReference type="Pfam" id="PF14698">
    <property type="entry name" value="ASL_C2"/>
    <property type="match status" value="1"/>
</dbReference>
<keyword evidence="7" id="KW-1185">Reference proteome</keyword>
<dbReference type="EMBL" id="JBHSXN010000001">
    <property type="protein sequence ID" value="MFC6952684.1"/>
    <property type="molecule type" value="Genomic_DNA"/>
</dbReference>
<dbReference type="InterPro" id="IPR009049">
    <property type="entry name" value="Argininosuccinate_lyase"/>
</dbReference>
<feature type="domain" description="Fumarate lyase N-terminal" evidence="4">
    <location>
        <begin position="82"/>
        <end position="331"/>
    </location>
</feature>
<name>A0ABD5VB72_9EURY</name>
<dbReference type="PRINTS" id="PR00145">
    <property type="entry name" value="ARGSUCLYASE"/>
</dbReference>
<keyword evidence="1" id="KW-0028">Amino-acid biosynthesis</keyword>
<feature type="region of interest" description="Disordered" evidence="3">
    <location>
        <begin position="1"/>
        <end position="53"/>
    </location>
</feature>
<accession>A0ABD5VB72</accession>
<evidence type="ECO:0000256" key="2">
    <source>
        <dbReference type="NCBIfam" id="TIGR00838"/>
    </source>
</evidence>
<dbReference type="PANTHER" id="PTHR43814:SF1">
    <property type="entry name" value="ARGININOSUCCINATE LYASE"/>
    <property type="match status" value="1"/>
</dbReference>
<dbReference type="Gene3D" id="1.20.200.10">
    <property type="entry name" value="Fumarase/aspartase (Central domain)"/>
    <property type="match status" value="1"/>
</dbReference>
<evidence type="ECO:0000259" key="5">
    <source>
        <dbReference type="Pfam" id="PF14698"/>
    </source>
</evidence>
<dbReference type="FunFam" id="1.20.200.10:FF:000015">
    <property type="entry name" value="argininosuccinate lyase isoform X2"/>
    <property type="match status" value="1"/>
</dbReference>
<reference evidence="6 7" key="1">
    <citation type="journal article" date="2019" name="Int. J. Syst. Evol. Microbiol.">
        <title>The Global Catalogue of Microorganisms (GCM) 10K type strain sequencing project: providing services to taxonomists for standard genome sequencing and annotation.</title>
        <authorList>
            <consortium name="The Broad Institute Genomics Platform"/>
            <consortium name="The Broad Institute Genome Sequencing Center for Infectious Disease"/>
            <person name="Wu L."/>
            <person name="Ma J."/>
        </authorList>
    </citation>
    <scope>NUCLEOTIDE SEQUENCE [LARGE SCALE GENOMIC DNA]</scope>
    <source>
        <strain evidence="6 7">GX26</strain>
    </source>
</reference>
<feature type="compositionally biased region" description="Polar residues" evidence="3">
    <location>
        <begin position="10"/>
        <end position="19"/>
    </location>
</feature>
<feature type="compositionally biased region" description="Gly residues" evidence="3">
    <location>
        <begin position="32"/>
        <end position="42"/>
    </location>
</feature>
<comment type="similarity">
    <text evidence="1">Belongs to the lyase 1 family. Argininosuccinate lyase subfamily.</text>
</comment>
<feature type="domain" description="Argininosuccinate lyase C-terminal" evidence="5">
    <location>
        <begin position="398"/>
        <end position="470"/>
    </location>
</feature>
<organism evidence="6 7">
    <name type="scientific">Halorubellus litoreus</name>
    <dbReference type="NCBI Taxonomy" id="755308"/>
    <lineage>
        <taxon>Archaea</taxon>
        <taxon>Methanobacteriati</taxon>
        <taxon>Methanobacteriota</taxon>
        <taxon>Stenosarchaea group</taxon>
        <taxon>Halobacteria</taxon>
        <taxon>Halobacteriales</taxon>
        <taxon>Halorubellaceae</taxon>
        <taxon>Halorubellus</taxon>
    </lineage>
</organism>
<dbReference type="InterPro" id="IPR029419">
    <property type="entry name" value="Arg_succ_lyase_C"/>
</dbReference>
<dbReference type="PRINTS" id="PR00149">
    <property type="entry name" value="FUMRATELYASE"/>
</dbReference>
<dbReference type="EC" id="4.3.2.1" evidence="1 2"/>
<dbReference type="HAMAP" id="MF_00006">
    <property type="entry name" value="Arg_succ_lyase"/>
    <property type="match status" value="1"/>
</dbReference>
<dbReference type="NCBIfam" id="TIGR00838">
    <property type="entry name" value="argH"/>
    <property type="match status" value="1"/>
</dbReference>
<keyword evidence="1" id="KW-0055">Arginine biosynthesis</keyword>
<dbReference type="Gene3D" id="1.10.40.30">
    <property type="entry name" value="Fumarase/aspartase (C-terminal domain)"/>
    <property type="match status" value="1"/>
</dbReference>
<dbReference type="CDD" id="cd01359">
    <property type="entry name" value="Argininosuccinate_lyase"/>
    <property type="match status" value="1"/>
</dbReference>
<dbReference type="Proteomes" id="UP001596395">
    <property type="component" value="Unassembled WGS sequence"/>
</dbReference>
<proteinExistence type="inferred from homology"/>
<keyword evidence="1 6" id="KW-0456">Lyase</keyword>
<keyword evidence="1" id="KW-0963">Cytoplasm</keyword>
<dbReference type="PANTHER" id="PTHR43814">
    <property type="entry name" value="ARGININOSUCCINATE LYASE"/>
    <property type="match status" value="1"/>
</dbReference>
<dbReference type="InterPro" id="IPR000362">
    <property type="entry name" value="Fumarate_lyase_fam"/>
</dbReference>
<dbReference type="RefSeq" id="WP_336349641.1">
    <property type="nucleotide sequence ID" value="NZ_JAZAQL010000001.1"/>
</dbReference>
<evidence type="ECO:0000256" key="1">
    <source>
        <dbReference type="HAMAP-Rule" id="MF_00006"/>
    </source>
</evidence>
<dbReference type="InterPro" id="IPR008948">
    <property type="entry name" value="L-Aspartase-like"/>
</dbReference>
<dbReference type="AlphaFoldDB" id="A0ABD5VB72"/>
<dbReference type="InterPro" id="IPR024083">
    <property type="entry name" value="Fumarase/histidase_N"/>
</dbReference>
<protein>
    <recommendedName>
        <fullName evidence="1 2">Argininosuccinate lyase</fullName>
        <shortName evidence="1">ASAL</shortName>
        <ecNumber evidence="1 2">4.3.2.1</ecNumber>
    </recommendedName>
    <alternativeName>
        <fullName evidence="1">Arginosuccinase</fullName>
    </alternativeName>
</protein>
<dbReference type="Gene3D" id="1.10.275.10">
    <property type="entry name" value="Fumarase/aspartase (N-terminal domain)"/>
    <property type="match status" value="1"/>
</dbReference>
<evidence type="ECO:0000259" key="4">
    <source>
        <dbReference type="Pfam" id="PF00206"/>
    </source>
</evidence>
<evidence type="ECO:0000256" key="3">
    <source>
        <dbReference type="SAM" id="MobiDB-lite"/>
    </source>
</evidence>
<comment type="subcellular location">
    <subcellularLocation>
        <location evidence="1">Cytoplasm</location>
    </subcellularLocation>
</comment>
<dbReference type="Pfam" id="PF00206">
    <property type="entry name" value="Lyase_1"/>
    <property type="match status" value="1"/>
</dbReference>
<evidence type="ECO:0000313" key="6">
    <source>
        <dbReference type="EMBL" id="MFC6952684.1"/>
    </source>
</evidence>
<dbReference type="GO" id="GO:0042450">
    <property type="term" value="P:L-arginine biosynthetic process via ornithine"/>
    <property type="evidence" value="ECO:0007669"/>
    <property type="project" value="UniProtKB-UniRule"/>
</dbReference>
<dbReference type="InterPro" id="IPR022761">
    <property type="entry name" value="Fumarate_lyase_N"/>
</dbReference>
<comment type="catalytic activity">
    <reaction evidence="1">
        <text>2-(N(omega)-L-arginino)succinate = fumarate + L-arginine</text>
        <dbReference type="Rhea" id="RHEA:24020"/>
        <dbReference type="ChEBI" id="CHEBI:29806"/>
        <dbReference type="ChEBI" id="CHEBI:32682"/>
        <dbReference type="ChEBI" id="CHEBI:57472"/>
        <dbReference type="EC" id="4.3.2.1"/>
    </reaction>
</comment>